<evidence type="ECO:0000256" key="2">
    <source>
        <dbReference type="PIRSR" id="PIRSR605511-1"/>
    </source>
</evidence>
<feature type="active site" description="Proton donor/acceptor" evidence="2">
    <location>
        <position position="188"/>
    </location>
</feature>
<dbReference type="RefSeq" id="WP_093261340.1">
    <property type="nucleotide sequence ID" value="NZ_FNKK01000002.1"/>
</dbReference>
<feature type="binding site" evidence="3">
    <location>
        <position position="139"/>
    </location>
    <ligand>
        <name>a divalent metal cation</name>
        <dbReference type="ChEBI" id="CHEBI:60240"/>
    </ligand>
</feature>
<dbReference type="EMBL" id="FNKK01000002">
    <property type="protein sequence ID" value="SDR22932.1"/>
    <property type="molecule type" value="Genomic_DNA"/>
</dbReference>
<feature type="domain" description="SMP-30/Gluconolactonase/LRE-like region" evidence="4">
    <location>
        <begin position="12"/>
        <end position="246"/>
    </location>
</feature>
<dbReference type="OrthoDB" id="2633250at2"/>
<evidence type="ECO:0000256" key="1">
    <source>
        <dbReference type="ARBA" id="ARBA00008853"/>
    </source>
</evidence>
<evidence type="ECO:0000313" key="5">
    <source>
        <dbReference type="EMBL" id="SDR22932.1"/>
    </source>
</evidence>
<feature type="binding site" evidence="3">
    <location>
        <position position="13"/>
    </location>
    <ligand>
        <name>a divalent metal cation</name>
        <dbReference type="ChEBI" id="CHEBI:60240"/>
    </ligand>
</feature>
<feature type="binding site" evidence="3">
    <location>
        <position position="188"/>
    </location>
    <ligand>
        <name>a divalent metal cation</name>
        <dbReference type="ChEBI" id="CHEBI:60240"/>
    </ligand>
</feature>
<dbReference type="PANTHER" id="PTHR10907">
    <property type="entry name" value="REGUCALCIN"/>
    <property type="match status" value="1"/>
</dbReference>
<feature type="binding site" evidence="3">
    <location>
        <position position="93"/>
    </location>
    <ligand>
        <name>substrate</name>
    </ligand>
</feature>
<proteinExistence type="inferred from homology"/>
<evidence type="ECO:0000256" key="3">
    <source>
        <dbReference type="PIRSR" id="PIRSR605511-2"/>
    </source>
</evidence>
<dbReference type="SUPFAM" id="SSF63829">
    <property type="entry name" value="Calcium-dependent phosphotriesterase"/>
    <property type="match status" value="1"/>
</dbReference>
<organism evidence="5 6">
    <name type="scientific">Thermostaphylospora chromogena</name>
    <dbReference type="NCBI Taxonomy" id="35622"/>
    <lineage>
        <taxon>Bacteria</taxon>
        <taxon>Bacillati</taxon>
        <taxon>Actinomycetota</taxon>
        <taxon>Actinomycetes</taxon>
        <taxon>Streptosporangiales</taxon>
        <taxon>Thermomonosporaceae</taxon>
        <taxon>Thermostaphylospora</taxon>
    </lineage>
</organism>
<reference evidence="5 6" key="1">
    <citation type="submission" date="2016-10" db="EMBL/GenBank/DDBJ databases">
        <authorList>
            <person name="de Groot N.N."/>
        </authorList>
    </citation>
    <scope>NUCLEOTIDE SEQUENCE [LARGE SCALE GENOMIC DNA]</scope>
    <source>
        <strain evidence="5 6">DSM 43794</strain>
    </source>
</reference>
<dbReference type="GO" id="GO:0004341">
    <property type="term" value="F:gluconolactonase activity"/>
    <property type="evidence" value="ECO:0007669"/>
    <property type="project" value="TreeGrafter"/>
</dbReference>
<name>A0A1H1HBS2_9ACTN</name>
<dbReference type="InterPro" id="IPR013658">
    <property type="entry name" value="SGL"/>
</dbReference>
<dbReference type="AlphaFoldDB" id="A0A1H1HBS2"/>
<accession>A0A1H1HBS2</accession>
<evidence type="ECO:0000259" key="4">
    <source>
        <dbReference type="Pfam" id="PF08450"/>
    </source>
</evidence>
<dbReference type="InterPro" id="IPR011042">
    <property type="entry name" value="6-blade_b-propeller_TolB-like"/>
</dbReference>
<dbReference type="GO" id="GO:0019853">
    <property type="term" value="P:L-ascorbic acid biosynthetic process"/>
    <property type="evidence" value="ECO:0007669"/>
    <property type="project" value="TreeGrafter"/>
</dbReference>
<evidence type="ECO:0000313" key="6">
    <source>
        <dbReference type="Proteomes" id="UP000217103"/>
    </source>
</evidence>
<comment type="similarity">
    <text evidence="1">Belongs to the SMP-30/CGR1 family.</text>
</comment>
<dbReference type="PANTHER" id="PTHR10907:SF47">
    <property type="entry name" value="REGUCALCIN"/>
    <property type="match status" value="1"/>
</dbReference>
<feature type="binding site" evidence="3">
    <location>
        <position position="111"/>
    </location>
    <ligand>
        <name>substrate</name>
    </ligand>
</feature>
<comment type="cofactor">
    <cofactor evidence="3">
        <name>Zn(2+)</name>
        <dbReference type="ChEBI" id="CHEBI:29105"/>
    </cofactor>
    <text evidence="3">Binds 1 divalent metal cation per subunit.</text>
</comment>
<keyword evidence="3" id="KW-0862">Zinc</keyword>
<dbReference type="PRINTS" id="PR01790">
    <property type="entry name" value="SMP30FAMILY"/>
</dbReference>
<dbReference type="GO" id="GO:0005509">
    <property type="term" value="F:calcium ion binding"/>
    <property type="evidence" value="ECO:0007669"/>
    <property type="project" value="TreeGrafter"/>
</dbReference>
<dbReference type="InterPro" id="IPR005511">
    <property type="entry name" value="SMP-30"/>
</dbReference>
<keyword evidence="6" id="KW-1185">Reference proteome</keyword>
<dbReference type="STRING" id="35622.SAMN04489764_4263"/>
<feature type="binding site" evidence="3">
    <location>
        <position position="91"/>
    </location>
    <ligand>
        <name>substrate</name>
    </ligand>
</feature>
<gene>
    <name evidence="5" type="ORF">SAMN04489764_4263</name>
</gene>
<dbReference type="Pfam" id="PF08450">
    <property type="entry name" value="SGL"/>
    <property type="match status" value="1"/>
</dbReference>
<dbReference type="Proteomes" id="UP000217103">
    <property type="component" value="Unassembled WGS sequence"/>
</dbReference>
<dbReference type="Gene3D" id="2.120.10.30">
    <property type="entry name" value="TolB, C-terminal domain"/>
    <property type="match status" value="1"/>
</dbReference>
<protein>
    <submittedName>
        <fullName evidence="5">Sugar lactone lactonase YvrE</fullName>
    </submittedName>
</protein>
<sequence>MEQITDPVAEHGEGPVWMRGGLYWVDMLAGDMLALDPRTGGVTRTHLDTVAAVIRPRVSGGLVVAVENGFLLLDAEGGEERRIPVLGAGVRMNEGACDPDGRFYAGSMAWDASPGRGALYRLDPDGSVHTVLSEVTISNGLGWSPDGATAYYVDTPTGRIDAFDYDPSTGLTGRRRFAVIDDEHGRPDGLTVDREGYVWVALWGGGAVHRYAPDGRLDARLPVPAAQVTACTFGGPDLRDLYVTTSRLGLADAEPLAGAVFRQRVGVSGLPTTAFAH</sequence>
<keyword evidence="3" id="KW-0479">Metal-binding</keyword>